<evidence type="ECO:0000256" key="1">
    <source>
        <dbReference type="SAM" id="MobiDB-lite"/>
    </source>
</evidence>
<protein>
    <submittedName>
        <fullName evidence="2">Uncharacterized protein</fullName>
    </submittedName>
</protein>
<comment type="caution">
    <text evidence="2">The sequence shown here is derived from an EMBL/GenBank/DDBJ whole genome shotgun (WGS) entry which is preliminary data.</text>
</comment>
<dbReference type="PANTHER" id="PTHR33052">
    <property type="entry name" value="DUF4228 DOMAIN PROTEIN-RELATED"/>
    <property type="match status" value="1"/>
</dbReference>
<feature type="region of interest" description="Disordered" evidence="1">
    <location>
        <begin position="140"/>
        <end position="199"/>
    </location>
</feature>
<reference evidence="2 3" key="1">
    <citation type="submission" date="2021-09" db="EMBL/GenBank/DDBJ databases">
        <title>Genomic insights and catalytic innovation underlie evolution of tropane alkaloids biosynthesis.</title>
        <authorList>
            <person name="Wang Y.-J."/>
            <person name="Tian T."/>
            <person name="Huang J.-P."/>
            <person name="Huang S.-X."/>
        </authorList>
    </citation>
    <scope>NUCLEOTIDE SEQUENCE [LARGE SCALE GENOMIC DNA]</scope>
    <source>
        <strain evidence="2">KIB-2018</strain>
        <tissue evidence="2">Leaf</tissue>
    </source>
</reference>
<dbReference type="AlphaFoldDB" id="A0AAV8SZ56"/>
<dbReference type="InterPro" id="IPR025322">
    <property type="entry name" value="PADRE_dom"/>
</dbReference>
<organism evidence="2 3">
    <name type="scientific">Erythroxylum novogranatense</name>
    <dbReference type="NCBI Taxonomy" id="1862640"/>
    <lineage>
        <taxon>Eukaryota</taxon>
        <taxon>Viridiplantae</taxon>
        <taxon>Streptophyta</taxon>
        <taxon>Embryophyta</taxon>
        <taxon>Tracheophyta</taxon>
        <taxon>Spermatophyta</taxon>
        <taxon>Magnoliopsida</taxon>
        <taxon>eudicotyledons</taxon>
        <taxon>Gunneridae</taxon>
        <taxon>Pentapetalae</taxon>
        <taxon>rosids</taxon>
        <taxon>fabids</taxon>
        <taxon>Malpighiales</taxon>
        <taxon>Erythroxylaceae</taxon>
        <taxon>Erythroxylum</taxon>
    </lineage>
</organism>
<dbReference type="Pfam" id="PF14009">
    <property type="entry name" value="PADRE"/>
    <property type="match status" value="1"/>
</dbReference>
<name>A0AAV8SZ56_9ROSI</name>
<keyword evidence="3" id="KW-1185">Reference proteome</keyword>
<gene>
    <name evidence="2" type="ORF">K2173_006929</name>
</gene>
<dbReference type="Proteomes" id="UP001159364">
    <property type="component" value="Linkage Group LG07"/>
</dbReference>
<dbReference type="EMBL" id="JAIWQS010000007">
    <property type="protein sequence ID" value="KAJ8759409.1"/>
    <property type="molecule type" value="Genomic_DNA"/>
</dbReference>
<evidence type="ECO:0000313" key="2">
    <source>
        <dbReference type="EMBL" id="KAJ8759409.1"/>
    </source>
</evidence>
<feature type="compositionally biased region" description="Basic residues" evidence="1">
    <location>
        <begin position="140"/>
        <end position="156"/>
    </location>
</feature>
<sequence length="199" mass="22950">MMQFPKHLVCSSDSLYIGQKIPSLSQNDRLQLGRNYFLLPKHCFQSVLSFVTIASFTSSHMSALRHTKSPSGCLRIRVSDEFIIWQLMEQGKLSESEEEKDNNSTRSRVCSTPQLRRDYSQLVGSQRWKPKLETIKEKGKKRKLSSFGMKKKKHLSKATQKAQVTQKTHNKITWEHQHQASSIKPSSKSKIKTTIKSRK</sequence>
<evidence type="ECO:0000313" key="3">
    <source>
        <dbReference type="Proteomes" id="UP001159364"/>
    </source>
</evidence>
<accession>A0AAV8SZ56</accession>
<feature type="compositionally biased region" description="Polar residues" evidence="1">
    <location>
        <begin position="157"/>
        <end position="167"/>
    </location>
</feature>
<proteinExistence type="predicted"/>
<feature type="compositionally biased region" description="Basic residues" evidence="1">
    <location>
        <begin position="187"/>
        <end position="199"/>
    </location>
</feature>